<evidence type="ECO:0000313" key="13">
    <source>
        <dbReference type="Proteomes" id="UP000016843"/>
    </source>
</evidence>
<evidence type="ECO:0000256" key="4">
    <source>
        <dbReference type="ARBA" id="ARBA00022679"/>
    </source>
</evidence>
<evidence type="ECO:0000256" key="6">
    <source>
        <dbReference type="ARBA" id="ARBA00022898"/>
    </source>
</evidence>
<evidence type="ECO:0000256" key="1">
    <source>
        <dbReference type="ARBA" id="ARBA00001933"/>
    </source>
</evidence>
<feature type="domain" description="Aminotransferase class V" evidence="11">
    <location>
        <begin position="4"/>
        <end position="368"/>
    </location>
</feature>
<evidence type="ECO:0000256" key="10">
    <source>
        <dbReference type="RuleBase" id="RU004504"/>
    </source>
</evidence>
<dbReference type="PIRSF" id="PIRSF005572">
    <property type="entry name" value="NifS"/>
    <property type="match status" value="1"/>
</dbReference>
<evidence type="ECO:0000256" key="8">
    <source>
        <dbReference type="ARBA" id="ARBA00023014"/>
    </source>
</evidence>
<dbReference type="InterPro" id="IPR015421">
    <property type="entry name" value="PyrdxlP-dep_Trfase_major"/>
</dbReference>
<comment type="cofactor">
    <cofactor evidence="1 10">
        <name>pyridoxal 5'-phosphate</name>
        <dbReference type="ChEBI" id="CHEBI:597326"/>
    </cofactor>
</comment>
<comment type="catalytic activity">
    <reaction evidence="9">
        <text>(sulfur carrier)-H + L-cysteine = (sulfur carrier)-SH + L-alanine</text>
        <dbReference type="Rhea" id="RHEA:43892"/>
        <dbReference type="Rhea" id="RHEA-COMP:14737"/>
        <dbReference type="Rhea" id="RHEA-COMP:14739"/>
        <dbReference type="ChEBI" id="CHEBI:29917"/>
        <dbReference type="ChEBI" id="CHEBI:35235"/>
        <dbReference type="ChEBI" id="CHEBI:57972"/>
        <dbReference type="ChEBI" id="CHEBI:64428"/>
        <dbReference type="EC" id="2.8.1.7"/>
    </reaction>
</comment>
<dbReference type="InterPro" id="IPR015422">
    <property type="entry name" value="PyrdxlP-dep_Trfase_small"/>
</dbReference>
<keyword evidence="7" id="KW-0408">Iron</keyword>
<protein>
    <recommendedName>
        <fullName evidence="3">cysteine desulfurase</fullName>
        <ecNumber evidence="3">2.8.1.7</ecNumber>
    </recommendedName>
</protein>
<dbReference type="Pfam" id="PF00266">
    <property type="entry name" value="Aminotran_5"/>
    <property type="match status" value="1"/>
</dbReference>
<dbReference type="SUPFAM" id="SSF53383">
    <property type="entry name" value="PLP-dependent transferases"/>
    <property type="match status" value="1"/>
</dbReference>
<dbReference type="GO" id="GO:0046872">
    <property type="term" value="F:metal ion binding"/>
    <property type="evidence" value="ECO:0007669"/>
    <property type="project" value="UniProtKB-KW"/>
</dbReference>
<gene>
    <name evidence="12" type="ORF">P872_00670</name>
</gene>
<evidence type="ECO:0000259" key="11">
    <source>
        <dbReference type="Pfam" id="PF00266"/>
    </source>
</evidence>
<comment type="caution">
    <text evidence="12">The sequence shown here is derived from an EMBL/GenBank/DDBJ whole genome shotgun (WGS) entry which is preliminary data.</text>
</comment>
<keyword evidence="4" id="KW-0808">Transferase</keyword>
<keyword evidence="8" id="KW-0411">Iron-sulfur</keyword>
<accession>U5C2L9</accession>
<dbReference type="Gene3D" id="3.40.640.10">
    <property type="entry name" value="Type I PLP-dependent aspartate aminotransferase-like (Major domain)"/>
    <property type="match status" value="1"/>
</dbReference>
<dbReference type="Gene3D" id="1.10.260.50">
    <property type="match status" value="1"/>
</dbReference>
<dbReference type="InterPro" id="IPR020578">
    <property type="entry name" value="Aminotrans_V_PyrdxlP_BS"/>
</dbReference>
<keyword evidence="5" id="KW-0479">Metal-binding</keyword>
<evidence type="ECO:0000313" key="12">
    <source>
        <dbReference type="EMBL" id="ERM84054.1"/>
    </source>
</evidence>
<sequence length="381" mass="41859">MMRVYLDNAATTAMDDRVIEAMIPYMKEHYGNPSSVHSHGREVRSAIERSRKKVAELLNASPSEIFFTSGGTEADNTALVCGIETHGIQHAITSPLEHHAVLHTLEACAKKGKIKLSLVDINEKGEVNLDHLEDLLKNNSKSMVSLMQANNEIGNINDLNLIANISREYDAFFHSDTVQTMGHYVHDLKNLPIDALVAGGHKFHGPKGSGFLYVRKDKKIHPFIYGGAQERNMRGGTENVIGIIGISKALELAYEDMAGHRAHIEGLKKRMIELLQANIPGVVFNGLSGDLDRSLYTVLNVSLPPSEENRGMLLFNLDLSGISASGGSACSSGASVGSHVLRAIHHNPERDSVRFSFSRFNTIAEIEYTVEKLKEFYAVEA</sequence>
<dbReference type="GO" id="GO:0051536">
    <property type="term" value="F:iron-sulfur cluster binding"/>
    <property type="evidence" value="ECO:0007669"/>
    <property type="project" value="UniProtKB-KW"/>
</dbReference>
<dbReference type="PROSITE" id="PS00595">
    <property type="entry name" value="AA_TRANSFER_CLASS_5"/>
    <property type="match status" value="1"/>
</dbReference>
<dbReference type="GO" id="GO:0031071">
    <property type="term" value="F:cysteine desulfurase activity"/>
    <property type="evidence" value="ECO:0007669"/>
    <property type="project" value="UniProtKB-EC"/>
</dbReference>
<dbReference type="PATRIC" id="fig|1123057.7.peg.960"/>
<dbReference type="Gene3D" id="3.90.1150.10">
    <property type="entry name" value="Aspartate Aminotransferase, domain 1"/>
    <property type="match status" value="1"/>
</dbReference>
<evidence type="ECO:0000256" key="9">
    <source>
        <dbReference type="ARBA" id="ARBA00050776"/>
    </source>
</evidence>
<name>U5C2L9_9BACT</name>
<dbReference type="EMBL" id="AWXR01000007">
    <property type="protein sequence ID" value="ERM84054.1"/>
    <property type="molecule type" value="Genomic_DNA"/>
</dbReference>
<dbReference type="Proteomes" id="UP000016843">
    <property type="component" value="Unassembled WGS sequence"/>
</dbReference>
<dbReference type="PANTHER" id="PTHR11601">
    <property type="entry name" value="CYSTEINE DESULFURYLASE FAMILY MEMBER"/>
    <property type="match status" value="1"/>
</dbReference>
<dbReference type="InterPro" id="IPR016454">
    <property type="entry name" value="Cysteine_dSase"/>
</dbReference>
<dbReference type="InterPro" id="IPR015424">
    <property type="entry name" value="PyrdxlP-dep_Trfase"/>
</dbReference>
<proteinExistence type="inferred from homology"/>
<evidence type="ECO:0000256" key="3">
    <source>
        <dbReference type="ARBA" id="ARBA00012239"/>
    </source>
</evidence>
<evidence type="ECO:0000256" key="7">
    <source>
        <dbReference type="ARBA" id="ARBA00023004"/>
    </source>
</evidence>
<dbReference type="AlphaFoldDB" id="U5C2L9"/>
<organism evidence="12 13">
    <name type="scientific">Rhodonellum psychrophilum GCM71 = DSM 17998</name>
    <dbReference type="NCBI Taxonomy" id="1123057"/>
    <lineage>
        <taxon>Bacteria</taxon>
        <taxon>Pseudomonadati</taxon>
        <taxon>Bacteroidota</taxon>
        <taxon>Cytophagia</taxon>
        <taxon>Cytophagales</taxon>
        <taxon>Cytophagaceae</taxon>
        <taxon>Rhodonellum</taxon>
    </lineage>
</organism>
<dbReference type="InterPro" id="IPR000192">
    <property type="entry name" value="Aminotrans_V_dom"/>
</dbReference>
<keyword evidence="6" id="KW-0663">Pyridoxal phosphate</keyword>
<evidence type="ECO:0000256" key="5">
    <source>
        <dbReference type="ARBA" id="ARBA00022723"/>
    </source>
</evidence>
<evidence type="ECO:0000256" key="2">
    <source>
        <dbReference type="ARBA" id="ARBA00006490"/>
    </source>
</evidence>
<dbReference type="PANTHER" id="PTHR11601:SF34">
    <property type="entry name" value="CYSTEINE DESULFURASE"/>
    <property type="match status" value="1"/>
</dbReference>
<comment type="similarity">
    <text evidence="2">Belongs to the class-V pyridoxal-phosphate-dependent aminotransferase family. NifS/IscS subfamily.</text>
</comment>
<keyword evidence="13" id="KW-1185">Reference proteome</keyword>
<reference evidence="12 13" key="1">
    <citation type="journal article" date="2013" name="Genome Announc.">
        <title>Draft Genome Sequence of the Psychrophilic and Alkaliphilic Rhodonellum psychrophilum Strain GCM71T.</title>
        <authorList>
            <person name="Hauptmann A.L."/>
            <person name="Glaring M.A."/>
            <person name="Hallin P.F."/>
            <person name="Prieme A."/>
            <person name="Stougaard P."/>
        </authorList>
    </citation>
    <scope>NUCLEOTIDE SEQUENCE [LARGE SCALE GENOMIC DNA]</scope>
    <source>
        <strain evidence="12 13">GCM71</strain>
    </source>
</reference>
<dbReference type="eggNOG" id="COG1104">
    <property type="taxonomic scope" value="Bacteria"/>
</dbReference>
<dbReference type="EC" id="2.8.1.7" evidence="3"/>